<sequence length="485" mass="53825">MRRSTLNTQQRRRQQQQQGTPVIAPSINPPGAAPEPTNSLAELDSRMASKPDHPHHHLPPPPHAHTRITTDDYTTIATAGAEAQARRATSDEPATPTFSLFLGTPSLPSPYRIVSTRRGRDEAPLKCDMSPSGRESDDARFSPECTPTLRQTDRHIDTHREREEERERERERRGQGKAEKRRRGEERRGQARPGPETRRGEGRGRGRAGEQGTREEGGLARGRGKREEEEAEEEGREERAGASPGALPHTAKRKPGVGVPSRGPEARTQRRRQRNYAWAENVKCPQGPRPGRPGHQRVTPSRHSGAMAQQAPSPSPLLVYYRAEQWPAPAAPSDRAIHGPAPASQDCSNRRPASPPDSPGLPSPASRFRPAWLPPRCPSVRHRPPQSRRQALPQAQRLSAGESSRQPVAGPRSPELEFPVPVSPGVGRRISGTLGFHTGTSVREPLAIGYERRFHRTMVAIRRLTRFAEYRVSRHGDEERAFTTS</sequence>
<feature type="compositionally biased region" description="Pro residues" evidence="1">
    <location>
        <begin position="353"/>
        <end position="362"/>
    </location>
</feature>
<organism evidence="2 3">
    <name type="scientific">Marchantia polymorpha</name>
    <name type="common">Common liverwort</name>
    <name type="synonym">Marchantia aquatica</name>
    <dbReference type="NCBI Taxonomy" id="3197"/>
    <lineage>
        <taxon>Eukaryota</taxon>
        <taxon>Viridiplantae</taxon>
        <taxon>Streptophyta</taxon>
        <taxon>Embryophyta</taxon>
        <taxon>Marchantiophyta</taxon>
        <taxon>Marchantiopsida</taxon>
        <taxon>Marchantiidae</taxon>
        <taxon>Marchantiales</taxon>
        <taxon>Marchantiaceae</taxon>
        <taxon>Marchantia</taxon>
    </lineage>
</organism>
<evidence type="ECO:0000313" key="2">
    <source>
        <dbReference type="EMBL" id="PTQ29379.1"/>
    </source>
</evidence>
<dbReference type="Proteomes" id="UP000244005">
    <property type="component" value="Unassembled WGS sequence"/>
</dbReference>
<proteinExistence type="predicted"/>
<dbReference type="AlphaFoldDB" id="A0A2R6W697"/>
<feature type="compositionally biased region" description="Basic and acidic residues" evidence="1">
    <location>
        <begin position="151"/>
        <end position="218"/>
    </location>
</feature>
<protein>
    <submittedName>
        <fullName evidence="2">Uncharacterized protein</fullName>
    </submittedName>
</protein>
<evidence type="ECO:0000256" key="1">
    <source>
        <dbReference type="SAM" id="MobiDB-lite"/>
    </source>
</evidence>
<evidence type="ECO:0000313" key="3">
    <source>
        <dbReference type="Proteomes" id="UP000244005"/>
    </source>
</evidence>
<keyword evidence="3" id="KW-1185">Reference proteome</keyword>
<dbReference type="EMBL" id="KZ772947">
    <property type="protein sequence ID" value="PTQ29379.1"/>
    <property type="molecule type" value="Genomic_DNA"/>
</dbReference>
<feature type="compositionally biased region" description="Basic and acidic residues" evidence="1">
    <location>
        <begin position="43"/>
        <end position="52"/>
    </location>
</feature>
<accession>A0A2R6W697</accession>
<name>A0A2R6W697_MARPO</name>
<feature type="compositionally biased region" description="Low complexity" evidence="1">
    <location>
        <begin position="71"/>
        <end position="83"/>
    </location>
</feature>
<feature type="region of interest" description="Disordered" evidence="1">
    <location>
        <begin position="1"/>
        <end position="424"/>
    </location>
</feature>
<dbReference type="OMA" id="HIDTHRE"/>
<reference evidence="3" key="1">
    <citation type="journal article" date="2017" name="Cell">
        <title>Insights into land plant evolution garnered from the Marchantia polymorpha genome.</title>
        <authorList>
            <person name="Bowman J.L."/>
            <person name="Kohchi T."/>
            <person name="Yamato K.T."/>
            <person name="Jenkins J."/>
            <person name="Shu S."/>
            <person name="Ishizaki K."/>
            <person name="Yamaoka S."/>
            <person name="Nishihama R."/>
            <person name="Nakamura Y."/>
            <person name="Berger F."/>
            <person name="Adam C."/>
            <person name="Aki S.S."/>
            <person name="Althoff F."/>
            <person name="Araki T."/>
            <person name="Arteaga-Vazquez M.A."/>
            <person name="Balasubrmanian S."/>
            <person name="Barry K."/>
            <person name="Bauer D."/>
            <person name="Boehm C.R."/>
            <person name="Briginshaw L."/>
            <person name="Caballero-Perez J."/>
            <person name="Catarino B."/>
            <person name="Chen F."/>
            <person name="Chiyoda S."/>
            <person name="Chovatia M."/>
            <person name="Davies K.M."/>
            <person name="Delmans M."/>
            <person name="Demura T."/>
            <person name="Dierschke T."/>
            <person name="Dolan L."/>
            <person name="Dorantes-Acosta A.E."/>
            <person name="Eklund D.M."/>
            <person name="Florent S.N."/>
            <person name="Flores-Sandoval E."/>
            <person name="Fujiyama A."/>
            <person name="Fukuzawa H."/>
            <person name="Galik B."/>
            <person name="Grimanelli D."/>
            <person name="Grimwood J."/>
            <person name="Grossniklaus U."/>
            <person name="Hamada T."/>
            <person name="Haseloff J."/>
            <person name="Hetherington A.J."/>
            <person name="Higo A."/>
            <person name="Hirakawa Y."/>
            <person name="Hundley H.N."/>
            <person name="Ikeda Y."/>
            <person name="Inoue K."/>
            <person name="Inoue S.I."/>
            <person name="Ishida S."/>
            <person name="Jia Q."/>
            <person name="Kakita M."/>
            <person name="Kanazawa T."/>
            <person name="Kawai Y."/>
            <person name="Kawashima T."/>
            <person name="Kennedy M."/>
            <person name="Kinose K."/>
            <person name="Kinoshita T."/>
            <person name="Kohara Y."/>
            <person name="Koide E."/>
            <person name="Komatsu K."/>
            <person name="Kopischke S."/>
            <person name="Kubo M."/>
            <person name="Kyozuka J."/>
            <person name="Lagercrantz U."/>
            <person name="Lin S.S."/>
            <person name="Lindquist E."/>
            <person name="Lipzen A.M."/>
            <person name="Lu C.W."/>
            <person name="De Luna E."/>
            <person name="Martienssen R.A."/>
            <person name="Minamino N."/>
            <person name="Mizutani M."/>
            <person name="Mizutani M."/>
            <person name="Mochizuki N."/>
            <person name="Monte I."/>
            <person name="Mosher R."/>
            <person name="Nagasaki H."/>
            <person name="Nakagami H."/>
            <person name="Naramoto S."/>
            <person name="Nishitani K."/>
            <person name="Ohtani M."/>
            <person name="Okamoto T."/>
            <person name="Okumura M."/>
            <person name="Phillips J."/>
            <person name="Pollak B."/>
            <person name="Reinders A."/>
            <person name="Rovekamp M."/>
            <person name="Sano R."/>
            <person name="Sawa S."/>
            <person name="Schmid M.W."/>
            <person name="Shirakawa M."/>
            <person name="Solano R."/>
            <person name="Spunde A."/>
            <person name="Suetsugu N."/>
            <person name="Sugano S."/>
            <person name="Sugiyama A."/>
            <person name="Sun R."/>
            <person name="Suzuki Y."/>
            <person name="Takenaka M."/>
            <person name="Takezawa D."/>
            <person name="Tomogane H."/>
            <person name="Tsuzuki M."/>
            <person name="Ueda T."/>
            <person name="Umeda M."/>
            <person name="Ward J.M."/>
            <person name="Watanabe Y."/>
            <person name="Yazaki K."/>
            <person name="Yokoyama R."/>
            <person name="Yoshitake Y."/>
            <person name="Yotsui I."/>
            <person name="Zachgo S."/>
            <person name="Schmutz J."/>
        </authorList>
    </citation>
    <scope>NUCLEOTIDE SEQUENCE [LARGE SCALE GENOMIC DNA]</scope>
    <source>
        <strain evidence="3">Tak-1</strain>
    </source>
</reference>
<gene>
    <name evidence="2" type="ORF">MARPO_0142s0010</name>
</gene>